<dbReference type="Pfam" id="PF01370">
    <property type="entry name" value="Epimerase"/>
    <property type="match status" value="1"/>
</dbReference>
<dbReference type="PANTHER" id="PTHR43245">
    <property type="entry name" value="BIFUNCTIONAL POLYMYXIN RESISTANCE PROTEIN ARNA"/>
    <property type="match status" value="1"/>
</dbReference>
<dbReference type="OrthoDB" id="16464at2759"/>
<organism evidence="3 4">
    <name type="scientific">Triparma strigata</name>
    <dbReference type="NCBI Taxonomy" id="1606541"/>
    <lineage>
        <taxon>Eukaryota</taxon>
        <taxon>Sar</taxon>
        <taxon>Stramenopiles</taxon>
        <taxon>Ochrophyta</taxon>
        <taxon>Bolidophyceae</taxon>
        <taxon>Parmales</taxon>
        <taxon>Triparmaceae</taxon>
        <taxon>Triparma</taxon>
    </lineage>
</organism>
<dbReference type="Proteomes" id="UP001165085">
    <property type="component" value="Unassembled WGS sequence"/>
</dbReference>
<comment type="caution">
    <text evidence="3">The sequence shown here is derived from an EMBL/GenBank/DDBJ whole genome shotgun (WGS) entry which is preliminary data.</text>
</comment>
<evidence type="ECO:0000259" key="2">
    <source>
        <dbReference type="Pfam" id="PF01370"/>
    </source>
</evidence>
<dbReference type="InterPro" id="IPR050177">
    <property type="entry name" value="Lipid_A_modif_metabolic_enz"/>
</dbReference>
<dbReference type="Gene3D" id="3.40.50.720">
    <property type="entry name" value="NAD(P)-binding Rossmann-like Domain"/>
    <property type="match status" value="1"/>
</dbReference>
<accession>A0A9W7C6H5</accession>
<feature type="region of interest" description="Disordered" evidence="1">
    <location>
        <begin position="389"/>
        <end position="415"/>
    </location>
</feature>
<dbReference type="SUPFAM" id="SSF51735">
    <property type="entry name" value="NAD(P)-binding Rossmann-fold domains"/>
    <property type="match status" value="1"/>
</dbReference>
<gene>
    <name evidence="3" type="ORF">TrST_g6874</name>
</gene>
<dbReference type="AlphaFoldDB" id="A0A9W7C6H5"/>
<dbReference type="PANTHER" id="PTHR43245:SF11">
    <property type="entry name" value="LD23561P"/>
    <property type="match status" value="1"/>
</dbReference>
<reference evidence="4" key="1">
    <citation type="journal article" date="2023" name="Commun. Biol.">
        <title>Genome analysis of Parmales, the sister group of diatoms, reveals the evolutionary specialization of diatoms from phago-mixotrophs to photoautotrophs.</title>
        <authorList>
            <person name="Ban H."/>
            <person name="Sato S."/>
            <person name="Yoshikawa S."/>
            <person name="Yamada K."/>
            <person name="Nakamura Y."/>
            <person name="Ichinomiya M."/>
            <person name="Sato N."/>
            <person name="Blanc-Mathieu R."/>
            <person name="Endo H."/>
            <person name="Kuwata A."/>
            <person name="Ogata H."/>
        </authorList>
    </citation>
    <scope>NUCLEOTIDE SEQUENCE [LARGE SCALE GENOMIC DNA]</scope>
    <source>
        <strain evidence="4">NIES 3701</strain>
    </source>
</reference>
<protein>
    <recommendedName>
        <fullName evidence="2">NAD-dependent epimerase/dehydratase domain-containing protein</fullName>
    </recommendedName>
</protein>
<dbReference type="EMBL" id="BRXY01000536">
    <property type="protein sequence ID" value="GMH98905.1"/>
    <property type="molecule type" value="Genomic_DNA"/>
</dbReference>
<keyword evidence="4" id="KW-1185">Reference proteome</keyword>
<evidence type="ECO:0000313" key="4">
    <source>
        <dbReference type="Proteomes" id="UP001165085"/>
    </source>
</evidence>
<dbReference type="InterPro" id="IPR001509">
    <property type="entry name" value="Epimerase_deHydtase"/>
</dbReference>
<feature type="domain" description="NAD-dependent epimerase/dehydratase" evidence="2">
    <location>
        <begin position="4"/>
        <end position="262"/>
    </location>
</feature>
<evidence type="ECO:0000256" key="1">
    <source>
        <dbReference type="SAM" id="MobiDB-lite"/>
    </source>
</evidence>
<dbReference type="InterPro" id="IPR036291">
    <property type="entry name" value="NAD(P)-bd_dom_sf"/>
</dbReference>
<proteinExistence type="predicted"/>
<evidence type="ECO:0000313" key="3">
    <source>
        <dbReference type="EMBL" id="GMH98905.1"/>
    </source>
</evidence>
<sequence>MTSVLILGGTGFVARNLLSQLLATPSSPAAALSPALLHVKVVDKKHPKMQHLSQDHSALYDDERVTFAQCDLSRKSMLDKAFSHPSGDASAKWDLIVNLAAETANGCSHSTYEARCLNLSKNCVEYASTHLSAPPTLYVEMSTAAVYASQNRTPAKEDAQLSPWTVQAQYKLKAEEAVTEVAHHNTLPLVIFRPAIIYGNGDKSGLMPRAVAAATYVNTGESMNFLWDGALRMNTVHVVDVCRAVVHAYQNPSQFSSKIFNLSDCGDSDQQRVNGYLGELFGINVGFVGRMLSNVARINMDGAVEVANEKHLQPWGKLCAERNIDTVLSPFIHRELLERNHVNVDGSAISTSTGFVYQHPELTPQLLKGMIMDAVETKLFPDVLVSDTIPESEGKAGEEEEGEETKIDNTNNFLR</sequence>
<name>A0A9W7C6H5_9STRA</name>